<reference evidence="2" key="1">
    <citation type="journal article" date="2021" name="Antonie Van Leeuwenhoek">
        <title>Draft genome and description of Waterburya agarophytonicola gen. nov. sp. nov. (Pleurocapsales, Cyanobacteria): a seaweed symbiont.</title>
        <authorList>
            <person name="Bonthond G."/>
            <person name="Shalygin S."/>
            <person name="Bayer T."/>
            <person name="Weinberger F."/>
        </authorList>
    </citation>
    <scope>NUCLEOTIDE SEQUENCE</scope>
    <source>
        <strain evidence="2">KI4</strain>
    </source>
</reference>
<gene>
    <name evidence="2" type="ORF">I4641_15785</name>
</gene>
<keyword evidence="3" id="KW-1185">Reference proteome</keyword>
<evidence type="ECO:0000313" key="3">
    <source>
        <dbReference type="Proteomes" id="UP000729733"/>
    </source>
</evidence>
<protein>
    <recommendedName>
        <fullName evidence="1">DUF6876 domain-containing protein</fullName>
    </recommendedName>
</protein>
<dbReference type="Proteomes" id="UP000729733">
    <property type="component" value="Unassembled WGS sequence"/>
</dbReference>
<feature type="domain" description="DUF6876" evidence="1">
    <location>
        <begin position="13"/>
        <end position="142"/>
    </location>
</feature>
<accession>A0A964FGW0</accession>
<proteinExistence type="predicted"/>
<dbReference type="AlphaFoldDB" id="A0A964FGW0"/>
<comment type="caution">
    <text evidence="2">The sequence shown here is derived from an EMBL/GenBank/DDBJ whole genome shotgun (WGS) entry which is preliminary data.</text>
</comment>
<sequence length="142" mass="16377">MNRIEMGEALGIDLAEFTGTTSYHRCSPYFPNVLLTDGTRYMGDKLGCFWLFDLIGLLQKTPRIAKHPELQRLQFWHLLVADDASAKLNCEWDKDELVYSHEIPFTDFPTTPEPLCLYSQRLDLRVVGEKGIGWVIHLPSEY</sequence>
<dbReference type="EMBL" id="JADWDC010000043">
    <property type="protein sequence ID" value="MCC0178437.1"/>
    <property type="molecule type" value="Genomic_DNA"/>
</dbReference>
<dbReference type="Pfam" id="PF21781">
    <property type="entry name" value="DUF6876"/>
    <property type="match status" value="1"/>
</dbReference>
<evidence type="ECO:0000313" key="2">
    <source>
        <dbReference type="EMBL" id="MCC0178437.1"/>
    </source>
</evidence>
<organism evidence="2 3">
    <name type="scientific">Waterburya agarophytonicola KI4</name>
    <dbReference type="NCBI Taxonomy" id="2874699"/>
    <lineage>
        <taxon>Bacteria</taxon>
        <taxon>Bacillati</taxon>
        <taxon>Cyanobacteriota</taxon>
        <taxon>Cyanophyceae</taxon>
        <taxon>Pleurocapsales</taxon>
        <taxon>Hyellaceae</taxon>
        <taxon>Waterburya</taxon>
        <taxon>Waterburya agarophytonicola</taxon>
    </lineage>
</organism>
<dbReference type="InterPro" id="IPR049241">
    <property type="entry name" value="DUF6876"/>
</dbReference>
<dbReference type="RefSeq" id="WP_229641518.1">
    <property type="nucleotide sequence ID" value="NZ_JADWDC010000043.1"/>
</dbReference>
<evidence type="ECO:0000259" key="1">
    <source>
        <dbReference type="Pfam" id="PF21781"/>
    </source>
</evidence>
<name>A0A964FGW0_9CYAN</name>